<dbReference type="InterPro" id="IPR004911">
    <property type="entry name" value="Interferon-induced_GILT"/>
</dbReference>
<comment type="subcellular location">
    <subcellularLocation>
        <location evidence="1">Secreted</location>
    </subcellularLocation>
</comment>
<gene>
    <name evidence="7" type="ORF">EK21DRAFT_63030</name>
</gene>
<evidence type="ECO:0000256" key="2">
    <source>
        <dbReference type="ARBA" id="ARBA00005679"/>
    </source>
</evidence>
<evidence type="ECO:0000313" key="8">
    <source>
        <dbReference type="Proteomes" id="UP000799777"/>
    </source>
</evidence>
<sequence length="253" mass="28350">MDAKEPLLPPFTRAQEDVNAPDEATMRQKRKSKFQIAALVILLSIFWLARTWSCDHEHSETDTKVPLDVHIMSKCPDARACLQKLVVPTMSKASDKVDFRLSFIGTKTNNDDGVLCKHGQTECLGNILMLCAAAEYPDPKLYLGFSNCLINDYQEIPNKSLIQDCALEHGLDFDTLNTCMSKDTGAYGMGLLRDSVQHSADVGVTTSCTVRLNDKIRCVYDDGEWKDCNDGSKPADLIRDIDRLYDEAQGWTY</sequence>
<dbReference type="Pfam" id="PF03227">
    <property type="entry name" value="GILT"/>
    <property type="match status" value="1"/>
</dbReference>
<keyword evidence="3" id="KW-0964">Secreted</keyword>
<keyword evidence="8" id="KW-1185">Reference proteome</keyword>
<dbReference type="OrthoDB" id="958254at2759"/>
<dbReference type="GO" id="GO:0005576">
    <property type="term" value="C:extracellular region"/>
    <property type="evidence" value="ECO:0007669"/>
    <property type="project" value="UniProtKB-SubCell"/>
</dbReference>
<keyword evidence="4" id="KW-0732">Signal</keyword>
<evidence type="ECO:0000256" key="1">
    <source>
        <dbReference type="ARBA" id="ARBA00004613"/>
    </source>
</evidence>
<accession>A0A9P4LP77</accession>
<evidence type="ECO:0000256" key="3">
    <source>
        <dbReference type="ARBA" id="ARBA00022525"/>
    </source>
</evidence>
<dbReference type="AlphaFoldDB" id="A0A9P4LP77"/>
<evidence type="ECO:0000313" key="7">
    <source>
        <dbReference type="EMBL" id="KAF2031457.1"/>
    </source>
</evidence>
<dbReference type="PANTHER" id="PTHR13234">
    <property type="entry name" value="GAMMA-INTERFERON INDUCIBLE LYSOSOMAL THIOL REDUCTASE GILT"/>
    <property type="match status" value="1"/>
</dbReference>
<organism evidence="7 8">
    <name type="scientific">Setomelanomma holmii</name>
    <dbReference type="NCBI Taxonomy" id="210430"/>
    <lineage>
        <taxon>Eukaryota</taxon>
        <taxon>Fungi</taxon>
        <taxon>Dikarya</taxon>
        <taxon>Ascomycota</taxon>
        <taxon>Pezizomycotina</taxon>
        <taxon>Dothideomycetes</taxon>
        <taxon>Pleosporomycetidae</taxon>
        <taxon>Pleosporales</taxon>
        <taxon>Pleosporineae</taxon>
        <taxon>Phaeosphaeriaceae</taxon>
        <taxon>Setomelanomma</taxon>
    </lineage>
</organism>
<protein>
    <submittedName>
        <fullName evidence="7">Uncharacterized protein</fullName>
    </submittedName>
</protein>
<comment type="caution">
    <text evidence="7">The sequence shown here is derived from an EMBL/GenBank/DDBJ whole genome shotgun (WGS) entry which is preliminary data.</text>
</comment>
<dbReference type="Proteomes" id="UP000799777">
    <property type="component" value="Unassembled WGS sequence"/>
</dbReference>
<reference evidence="7" key="1">
    <citation type="journal article" date="2020" name="Stud. Mycol.">
        <title>101 Dothideomycetes genomes: a test case for predicting lifestyles and emergence of pathogens.</title>
        <authorList>
            <person name="Haridas S."/>
            <person name="Albert R."/>
            <person name="Binder M."/>
            <person name="Bloem J."/>
            <person name="Labutti K."/>
            <person name="Salamov A."/>
            <person name="Andreopoulos B."/>
            <person name="Baker S."/>
            <person name="Barry K."/>
            <person name="Bills G."/>
            <person name="Bluhm B."/>
            <person name="Cannon C."/>
            <person name="Castanera R."/>
            <person name="Culley D."/>
            <person name="Daum C."/>
            <person name="Ezra D."/>
            <person name="Gonzalez J."/>
            <person name="Henrissat B."/>
            <person name="Kuo A."/>
            <person name="Liang C."/>
            <person name="Lipzen A."/>
            <person name="Lutzoni F."/>
            <person name="Magnuson J."/>
            <person name="Mondo S."/>
            <person name="Nolan M."/>
            <person name="Ohm R."/>
            <person name="Pangilinan J."/>
            <person name="Park H.-J."/>
            <person name="Ramirez L."/>
            <person name="Alfaro M."/>
            <person name="Sun H."/>
            <person name="Tritt A."/>
            <person name="Yoshinaga Y."/>
            <person name="Zwiers L.-H."/>
            <person name="Turgeon B."/>
            <person name="Goodwin S."/>
            <person name="Spatafora J."/>
            <person name="Crous P."/>
            <person name="Grigoriev I."/>
        </authorList>
    </citation>
    <scope>NUCLEOTIDE SEQUENCE</scope>
    <source>
        <strain evidence="7">CBS 110217</strain>
    </source>
</reference>
<evidence type="ECO:0000256" key="5">
    <source>
        <dbReference type="ARBA" id="ARBA00023180"/>
    </source>
</evidence>
<keyword evidence="5" id="KW-0325">Glycoprotein</keyword>
<evidence type="ECO:0000256" key="4">
    <source>
        <dbReference type="ARBA" id="ARBA00022729"/>
    </source>
</evidence>
<feature type="region of interest" description="Disordered" evidence="6">
    <location>
        <begin position="1"/>
        <end position="25"/>
    </location>
</feature>
<dbReference type="PANTHER" id="PTHR13234:SF8">
    <property type="entry name" value="GAMMA-INTERFERON-INDUCIBLE LYSOSOMAL THIOL REDUCTASE"/>
    <property type="match status" value="1"/>
</dbReference>
<comment type="similarity">
    <text evidence="2">Belongs to the GILT family.</text>
</comment>
<dbReference type="Gene3D" id="3.40.30.10">
    <property type="entry name" value="Glutaredoxin"/>
    <property type="match status" value="1"/>
</dbReference>
<proteinExistence type="inferred from homology"/>
<dbReference type="EMBL" id="ML978180">
    <property type="protein sequence ID" value="KAF2031457.1"/>
    <property type="molecule type" value="Genomic_DNA"/>
</dbReference>
<name>A0A9P4LP77_9PLEO</name>
<dbReference type="GO" id="GO:0016671">
    <property type="term" value="F:oxidoreductase activity, acting on a sulfur group of donors, disulfide as acceptor"/>
    <property type="evidence" value="ECO:0007669"/>
    <property type="project" value="InterPro"/>
</dbReference>
<evidence type="ECO:0000256" key="6">
    <source>
        <dbReference type="SAM" id="MobiDB-lite"/>
    </source>
</evidence>